<reference evidence="2" key="1">
    <citation type="submission" date="2022-09" db="EMBL/GenBank/DDBJ databases">
        <title>Genomic of Burkholderia gladioli.</title>
        <authorList>
            <person name="Wu H."/>
        </authorList>
    </citation>
    <scope>NUCLEOTIDE SEQUENCE</scope>
    <source>
        <strain evidence="2">ZN-S4</strain>
    </source>
</reference>
<sequence length="62" mass="7260">MLTNRLLDLEENYKAGEQQLRKIEEQKQDLQRTMQRISGAIQVLKEMLDEMEQNAAPGEERA</sequence>
<protein>
    <submittedName>
        <fullName evidence="2">Uncharacterized protein</fullName>
    </submittedName>
</protein>
<evidence type="ECO:0000313" key="3">
    <source>
        <dbReference type="Proteomes" id="UP001059745"/>
    </source>
</evidence>
<dbReference type="AlphaFoldDB" id="A0AB38TNQ3"/>
<organism evidence="2 3">
    <name type="scientific">Burkholderia gladioli</name>
    <name type="common">Pseudomonas marginata</name>
    <name type="synonym">Phytomonas marginata</name>
    <dbReference type="NCBI Taxonomy" id="28095"/>
    <lineage>
        <taxon>Bacteria</taxon>
        <taxon>Pseudomonadati</taxon>
        <taxon>Pseudomonadota</taxon>
        <taxon>Betaproteobacteria</taxon>
        <taxon>Burkholderiales</taxon>
        <taxon>Burkholderiaceae</taxon>
        <taxon>Burkholderia</taxon>
    </lineage>
</organism>
<feature type="coiled-coil region" evidence="1">
    <location>
        <begin position="6"/>
        <end position="54"/>
    </location>
</feature>
<keyword evidence="1" id="KW-0175">Coiled coil</keyword>
<name>A0AB38TNQ3_BURGA</name>
<dbReference type="RefSeq" id="WP_155301652.1">
    <property type="nucleotide sequence ID" value="NZ_CADFAS010000028.1"/>
</dbReference>
<dbReference type="Proteomes" id="UP001059745">
    <property type="component" value="Chromosome 1"/>
</dbReference>
<accession>A0AB38TNQ3</accession>
<evidence type="ECO:0000313" key="2">
    <source>
        <dbReference type="EMBL" id="UWX69451.1"/>
    </source>
</evidence>
<proteinExistence type="predicted"/>
<gene>
    <name evidence="2" type="ORF">NYZ96_14755</name>
</gene>
<dbReference type="EMBL" id="CP104214">
    <property type="protein sequence ID" value="UWX69451.1"/>
    <property type="molecule type" value="Genomic_DNA"/>
</dbReference>
<evidence type="ECO:0000256" key="1">
    <source>
        <dbReference type="SAM" id="Coils"/>
    </source>
</evidence>